<comment type="caution">
    <text evidence="7">The sequence shown here is derived from an EMBL/GenBank/DDBJ whole genome shotgun (WGS) entry which is preliminary data.</text>
</comment>
<dbReference type="GO" id="GO:0005507">
    <property type="term" value="F:copper ion binding"/>
    <property type="evidence" value="ECO:0007669"/>
    <property type="project" value="InterPro"/>
</dbReference>
<dbReference type="Proteomes" id="UP000037939">
    <property type="component" value="Unassembled WGS sequence"/>
</dbReference>
<evidence type="ECO:0000313" key="8">
    <source>
        <dbReference type="Proteomes" id="UP000037939"/>
    </source>
</evidence>
<evidence type="ECO:0000313" key="7">
    <source>
        <dbReference type="EMBL" id="KPC49303.1"/>
    </source>
</evidence>
<dbReference type="Pfam" id="PF04442">
    <property type="entry name" value="CtaG_Cox11"/>
    <property type="match status" value="1"/>
</dbReference>
<comment type="similarity">
    <text evidence="2">Belongs to the COX11/CtaG family.</text>
</comment>
<dbReference type="RefSeq" id="WP_053939662.1">
    <property type="nucleotide sequence ID" value="NZ_LAQT01000037.1"/>
</dbReference>
<organism evidence="7 8">
    <name type="scientific">Amantichitinum ursilacus</name>
    <dbReference type="NCBI Taxonomy" id="857265"/>
    <lineage>
        <taxon>Bacteria</taxon>
        <taxon>Pseudomonadati</taxon>
        <taxon>Pseudomonadota</taxon>
        <taxon>Betaproteobacteria</taxon>
        <taxon>Neisseriales</taxon>
        <taxon>Chitinibacteraceae</taxon>
        <taxon>Amantichitinum</taxon>
    </lineage>
</organism>
<dbReference type="Gene3D" id="2.60.370.10">
    <property type="entry name" value="Ctag/Cox11"/>
    <property type="match status" value="1"/>
</dbReference>
<dbReference type="STRING" id="857265.WG78_20450"/>
<comment type="subcellular location">
    <subcellularLocation>
        <location evidence="1">Cell inner membrane</location>
        <topology evidence="1">Single-pass type II membrane protein</topology>
        <orientation evidence="1">Periplasmic side</orientation>
    </subcellularLocation>
</comment>
<keyword evidence="6" id="KW-1133">Transmembrane helix</keyword>
<gene>
    <name evidence="7" type="primary">ctaG</name>
    <name evidence="7" type="ORF">WG78_20450</name>
</gene>
<proteinExistence type="inferred from homology"/>
<keyword evidence="6" id="KW-0472">Membrane</keyword>
<keyword evidence="8" id="KW-1185">Reference proteome</keyword>
<dbReference type="InterPro" id="IPR023471">
    <property type="entry name" value="CtaG/Cox11_dom_sf"/>
</dbReference>
<feature type="transmembrane region" description="Helical" evidence="6">
    <location>
        <begin position="20"/>
        <end position="40"/>
    </location>
</feature>
<dbReference type="EMBL" id="LAQT01000037">
    <property type="protein sequence ID" value="KPC49303.1"/>
    <property type="molecule type" value="Genomic_DNA"/>
</dbReference>
<evidence type="ECO:0000256" key="5">
    <source>
        <dbReference type="ARBA" id="ARBA00023008"/>
    </source>
</evidence>
<keyword evidence="6" id="KW-0812">Transmembrane</keyword>
<name>A0A0N0XFS0_9NEIS</name>
<dbReference type="SUPFAM" id="SSF110111">
    <property type="entry name" value="Ctag/Cox11"/>
    <property type="match status" value="1"/>
</dbReference>
<reference evidence="7 8" key="1">
    <citation type="submission" date="2015-07" db="EMBL/GenBank/DDBJ databases">
        <title>Draft genome sequence of the Amantichitinum ursilacus IGB-41, a new chitin-degrading bacterium.</title>
        <authorList>
            <person name="Kirstahler P."/>
            <person name="Guenther M."/>
            <person name="Grumaz C."/>
            <person name="Rupp S."/>
            <person name="Zibek S."/>
            <person name="Sohn K."/>
        </authorList>
    </citation>
    <scope>NUCLEOTIDE SEQUENCE [LARGE SCALE GENOMIC DNA]</scope>
    <source>
        <strain evidence="7 8">IGB-41</strain>
    </source>
</reference>
<evidence type="ECO:0000256" key="2">
    <source>
        <dbReference type="ARBA" id="ARBA00009620"/>
    </source>
</evidence>
<keyword evidence="5" id="KW-0186">Copper</keyword>
<evidence type="ECO:0000256" key="6">
    <source>
        <dbReference type="SAM" id="Phobius"/>
    </source>
</evidence>
<dbReference type="InterPro" id="IPR007533">
    <property type="entry name" value="Cyt_c_oxidase_assmbl_CtaG"/>
</dbReference>
<protein>
    <recommendedName>
        <fullName evidence="3">Cytochrome c oxidase assembly protein CtaG</fullName>
    </recommendedName>
</protein>
<accession>A0A0N0XFS0</accession>
<keyword evidence="4" id="KW-0735">Signal-anchor</keyword>
<evidence type="ECO:0000256" key="1">
    <source>
        <dbReference type="ARBA" id="ARBA00004382"/>
    </source>
</evidence>
<dbReference type="GO" id="GO:0005886">
    <property type="term" value="C:plasma membrane"/>
    <property type="evidence" value="ECO:0007669"/>
    <property type="project" value="UniProtKB-SubCell"/>
</dbReference>
<evidence type="ECO:0000256" key="3">
    <source>
        <dbReference type="ARBA" id="ARBA00015384"/>
    </source>
</evidence>
<evidence type="ECO:0000256" key="4">
    <source>
        <dbReference type="ARBA" id="ARBA00022968"/>
    </source>
</evidence>
<sequence>MTSLALQRQQGNRRTARRLLLAVLAMLGFSFAMVPFYNVFCRVMGIQQDRTAVADAPVAGWQQQVLFDSNVAAGVPMQIRALDARREGHAGGLMKARFELRNLADTPLGVRAVPSYAPLSAVRYVEKVQCFCFDAIHLAPREVREVTVVLVFKSDLPATLGPITLSYTVFGLDGGKQQTTATAQSIAKAAT</sequence>
<dbReference type="AlphaFoldDB" id="A0A0N0XFS0"/>
<dbReference type="OrthoDB" id="9804841at2"/>